<dbReference type="PROSITE" id="PS51705">
    <property type="entry name" value="G_HFLX"/>
    <property type="match status" value="1"/>
</dbReference>
<evidence type="ECO:0000259" key="2">
    <source>
        <dbReference type="PROSITE" id="PS51705"/>
    </source>
</evidence>
<sequence length="213" mass="22781">MLGDTVGFLKKLPTHLVESFQSTLEEVAFADVLIHVVDASHPQREEQRRAVDEVLQKIGAGEKHTLTVWNKADRLENWTTLEWEARGAPHGVVISAKTGQGMEGFLSELASMLTAWSMRVHVRVPQSEGSLLALLSRAGRILEKRYEGNDVVLVAHIPPFLRGKVAPFILPENGKDQGITVGRAPEGAVDESGSGGLGGSGTAGDPVADGFAG</sequence>
<dbReference type="Proteomes" id="UP000051557">
    <property type="component" value="Unassembled WGS sequence"/>
</dbReference>
<dbReference type="PANTHER" id="PTHR10229">
    <property type="entry name" value="GTP-BINDING PROTEIN HFLX"/>
    <property type="match status" value="1"/>
</dbReference>
<dbReference type="GO" id="GO:0005525">
    <property type="term" value="F:GTP binding"/>
    <property type="evidence" value="ECO:0007669"/>
    <property type="project" value="InterPro"/>
</dbReference>
<reference evidence="3 4" key="1">
    <citation type="submission" date="2015-10" db="EMBL/GenBank/DDBJ databases">
        <title>Metagenome-Assembled Genomes uncover a global brackish microbiome.</title>
        <authorList>
            <person name="Hugerth L.W."/>
            <person name="Larsson J."/>
            <person name="Alneberg J."/>
            <person name="Lindh M.V."/>
            <person name="Legrand C."/>
            <person name="Pinhassi J."/>
            <person name="Andersson A.F."/>
        </authorList>
    </citation>
    <scope>NUCLEOTIDE SEQUENCE [LARGE SCALE GENOMIC DNA]</scope>
    <source>
        <strain evidence="3">BACL9 MAG-120820-bin42</strain>
    </source>
</reference>
<name>A0A0R2X512_9BACT</name>
<dbReference type="EMBL" id="LIDM01000374">
    <property type="protein sequence ID" value="KRP31174.1"/>
    <property type="molecule type" value="Genomic_DNA"/>
</dbReference>
<dbReference type="InterPro" id="IPR016496">
    <property type="entry name" value="GTPase_HflX"/>
</dbReference>
<feature type="region of interest" description="Disordered" evidence="1">
    <location>
        <begin position="177"/>
        <end position="213"/>
    </location>
</feature>
<protein>
    <recommendedName>
        <fullName evidence="2">Hflx-type G domain-containing protein</fullName>
    </recommendedName>
</protein>
<dbReference type="InterPro" id="IPR030394">
    <property type="entry name" value="G_HFLX_dom"/>
</dbReference>
<dbReference type="GO" id="GO:0043022">
    <property type="term" value="F:ribosome binding"/>
    <property type="evidence" value="ECO:0007669"/>
    <property type="project" value="TreeGrafter"/>
</dbReference>
<dbReference type="InterPro" id="IPR027417">
    <property type="entry name" value="P-loop_NTPase"/>
</dbReference>
<feature type="domain" description="Hflx-type G" evidence="2">
    <location>
        <begin position="1"/>
        <end position="117"/>
    </location>
</feature>
<dbReference type="PANTHER" id="PTHR10229:SF0">
    <property type="entry name" value="GTP-BINDING PROTEIN 6-RELATED"/>
    <property type="match status" value="1"/>
</dbReference>
<dbReference type="Gene3D" id="3.40.50.300">
    <property type="entry name" value="P-loop containing nucleotide triphosphate hydrolases"/>
    <property type="match status" value="1"/>
</dbReference>
<evidence type="ECO:0000256" key="1">
    <source>
        <dbReference type="SAM" id="MobiDB-lite"/>
    </source>
</evidence>
<evidence type="ECO:0000313" key="4">
    <source>
        <dbReference type="Proteomes" id="UP000051557"/>
    </source>
</evidence>
<accession>A0A0R2X512</accession>
<organism evidence="3 4">
    <name type="scientific">Verrucomicrobia subdivision 6 bacterium BACL9 MAG-120820-bin42</name>
    <dbReference type="NCBI Taxonomy" id="1655634"/>
    <lineage>
        <taxon>Bacteria</taxon>
        <taxon>Pseudomonadati</taxon>
        <taxon>Verrucomicrobiota</taxon>
        <taxon>Verrucomicrobiia</taxon>
        <taxon>Verrucomicrobiales</taxon>
        <taxon>Verrucomicrobia subdivision 6</taxon>
    </lineage>
</organism>
<evidence type="ECO:0000313" key="3">
    <source>
        <dbReference type="EMBL" id="KRP31174.1"/>
    </source>
</evidence>
<gene>
    <name evidence="3" type="ORF">ABS32_07550</name>
</gene>
<dbReference type="SUPFAM" id="SSF52540">
    <property type="entry name" value="P-loop containing nucleoside triphosphate hydrolases"/>
    <property type="match status" value="1"/>
</dbReference>
<feature type="compositionally biased region" description="Gly residues" evidence="1">
    <location>
        <begin position="193"/>
        <end position="202"/>
    </location>
</feature>
<dbReference type="GO" id="GO:0005737">
    <property type="term" value="C:cytoplasm"/>
    <property type="evidence" value="ECO:0007669"/>
    <property type="project" value="TreeGrafter"/>
</dbReference>
<proteinExistence type="predicted"/>
<comment type="caution">
    <text evidence="3">The sequence shown here is derived from an EMBL/GenBank/DDBJ whole genome shotgun (WGS) entry which is preliminary data.</text>
</comment>
<dbReference type="AlphaFoldDB" id="A0A0R2X512"/>